<dbReference type="InterPro" id="IPR009874">
    <property type="entry name" value="DUF1428"/>
</dbReference>
<reference evidence="1 2" key="1">
    <citation type="submission" date="2017-09" db="EMBL/GenBank/DDBJ databases">
        <title>The draft genome sequences of Marinobacter sp. PWS21.</title>
        <authorList>
            <person name="Cao J."/>
        </authorList>
    </citation>
    <scope>NUCLEOTIDE SEQUENCE [LARGE SCALE GENOMIC DNA]</scope>
    <source>
        <strain evidence="1 2">PWS21</strain>
    </source>
</reference>
<evidence type="ECO:0000313" key="1">
    <source>
        <dbReference type="EMBL" id="PHQ14815.1"/>
    </source>
</evidence>
<proteinExistence type="predicted"/>
<evidence type="ECO:0000313" key="2">
    <source>
        <dbReference type="Proteomes" id="UP000231409"/>
    </source>
</evidence>
<dbReference type="PIRSF" id="PIRSF007028">
    <property type="entry name" value="UCP007028"/>
    <property type="match status" value="1"/>
</dbReference>
<sequence length="117" mass="13168">MSYVDGFVAAVPTANKAKYIRHASDAAAVFKEYGALKIVECWGDDVPDGEITSFPMAVKCRPDETVIFSWLVWPSREVRDQAMPRLMEDPRLKPDVNPMPFDGKRLIYGGFEVVVDE</sequence>
<dbReference type="SUPFAM" id="SSF54909">
    <property type="entry name" value="Dimeric alpha+beta barrel"/>
    <property type="match status" value="1"/>
</dbReference>
<dbReference type="InterPro" id="IPR011008">
    <property type="entry name" value="Dimeric_a/b-barrel"/>
</dbReference>
<name>A0A2G1UK52_9GAMM</name>
<organism evidence="1 2">
    <name type="scientific">Marinobacter profundi</name>
    <dbReference type="NCBI Taxonomy" id="2666256"/>
    <lineage>
        <taxon>Bacteria</taxon>
        <taxon>Pseudomonadati</taxon>
        <taxon>Pseudomonadota</taxon>
        <taxon>Gammaproteobacteria</taxon>
        <taxon>Pseudomonadales</taxon>
        <taxon>Marinobacteraceae</taxon>
        <taxon>Marinobacter</taxon>
    </lineage>
</organism>
<gene>
    <name evidence="1" type="ORF">CLH61_10695</name>
</gene>
<accession>A0A2G1UK52</accession>
<protein>
    <submittedName>
        <fullName evidence="1">RNA signal recognition particle</fullName>
    </submittedName>
</protein>
<dbReference type="Pfam" id="PF07237">
    <property type="entry name" value="DUF1428"/>
    <property type="match status" value="1"/>
</dbReference>
<keyword evidence="2" id="KW-1185">Reference proteome</keyword>
<dbReference type="Proteomes" id="UP000231409">
    <property type="component" value="Unassembled WGS sequence"/>
</dbReference>
<dbReference type="AlphaFoldDB" id="A0A2G1UK52"/>
<dbReference type="RefSeq" id="WP_099614732.1">
    <property type="nucleotide sequence ID" value="NZ_KZ319371.1"/>
</dbReference>
<comment type="caution">
    <text evidence="1">The sequence shown here is derived from an EMBL/GenBank/DDBJ whole genome shotgun (WGS) entry which is preliminary data.</text>
</comment>
<dbReference type="EMBL" id="NTFH01000008">
    <property type="protein sequence ID" value="PHQ14815.1"/>
    <property type="molecule type" value="Genomic_DNA"/>
</dbReference>
<dbReference type="Gene3D" id="3.30.70.100">
    <property type="match status" value="1"/>
</dbReference>